<evidence type="ECO:0000256" key="7">
    <source>
        <dbReference type="RuleBase" id="RU363032"/>
    </source>
</evidence>
<dbReference type="CDD" id="cd06261">
    <property type="entry name" value="TM_PBP2"/>
    <property type="match status" value="2"/>
</dbReference>
<evidence type="ECO:0000256" key="6">
    <source>
        <dbReference type="ARBA" id="ARBA00023136"/>
    </source>
</evidence>
<organism evidence="10 11">
    <name type="scientific">Kineosphaera limosa NBRC 100340</name>
    <dbReference type="NCBI Taxonomy" id="1184609"/>
    <lineage>
        <taxon>Bacteria</taxon>
        <taxon>Bacillati</taxon>
        <taxon>Actinomycetota</taxon>
        <taxon>Actinomycetes</taxon>
        <taxon>Micrococcales</taxon>
        <taxon>Dermatophilaceae</taxon>
        <taxon>Kineosphaera</taxon>
    </lineage>
</organism>
<protein>
    <submittedName>
        <fullName evidence="10">Phosphonate ABC transporter permease protein</fullName>
    </submittedName>
</protein>
<evidence type="ECO:0000256" key="8">
    <source>
        <dbReference type="SAM" id="MobiDB-lite"/>
    </source>
</evidence>
<evidence type="ECO:0000256" key="3">
    <source>
        <dbReference type="ARBA" id="ARBA00022475"/>
    </source>
</evidence>
<dbReference type="EMBL" id="BAHD01000003">
    <property type="protein sequence ID" value="GAB94110.1"/>
    <property type="molecule type" value="Genomic_DNA"/>
</dbReference>
<dbReference type="OrthoDB" id="9808005at2"/>
<feature type="region of interest" description="Disordered" evidence="8">
    <location>
        <begin position="1"/>
        <end position="23"/>
    </location>
</feature>
<name>K6W4M5_9MICO</name>
<feature type="compositionally biased region" description="Polar residues" evidence="8">
    <location>
        <begin position="1"/>
        <end position="15"/>
    </location>
</feature>
<comment type="similarity">
    <text evidence="7">Belongs to the binding-protein-dependent transport system permease family.</text>
</comment>
<dbReference type="InterPro" id="IPR035906">
    <property type="entry name" value="MetI-like_sf"/>
</dbReference>
<dbReference type="Pfam" id="PF00528">
    <property type="entry name" value="BPD_transp_1"/>
    <property type="match status" value="2"/>
</dbReference>
<keyword evidence="5 7" id="KW-1133">Transmembrane helix</keyword>
<keyword evidence="3" id="KW-1003">Cell membrane</keyword>
<keyword evidence="6 7" id="KW-0472">Membrane</keyword>
<dbReference type="InterPro" id="IPR005769">
    <property type="entry name" value="PhnE/PtxC"/>
</dbReference>
<feature type="domain" description="ABC transmembrane type-1" evidence="9">
    <location>
        <begin position="382"/>
        <end position="565"/>
    </location>
</feature>
<proteinExistence type="inferred from homology"/>
<evidence type="ECO:0000313" key="11">
    <source>
        <dbReference type="Proteomes" id="UP000008366"/>
    </source>
</evidence>
<dbReference type="Proteomes" id="UP000008366">
    <property type="component" value="Unassembled WGS sequence"/>
</dbReference>
<keyword evidence="2 7" id="KW-0813">Transport</keyword>
<dbReference type="PROSITE" id="PS50928">
    <property type="entry name" value="ABC_TM1"/>
    <property type="match status" value="2"/>
</dbReference>
<reference evidence="10 11" key="1">
    <citation type="submission" date="2012-08" db="EMBL/GenBank/DDBJ databases">
        <title>Whole genome shotgun sequence of Kineosphaera limosa NBRC 100340.</title>
        <authorList>
            <person name="Yoshida I."/>
            <person name="Isaki S."/>
            <person name="Hosoyama A."/>
            <person name="Tsuchikane K."/>
            <person name="Katsumata H."/>
            <person name="Ando Y."/>
            <person name="Ohji S."/>
            <person name="Hamada M."/>
            <person name="Tamura T."/>
            <person name="Yamazoe A."/>
            <person name="Yamazaki S."/>
            <person name="Fujita N."/>
        </authorList>
    </citation>
    <scope>NUCLEOTIDE SEQUENCE [LARGE SCALE GENOMIC DNA]</scope>
    <source>
        <strain evidence="10 11">NBRC 100340</strain>
    </source>
</reference>
<dbReference type="Gene3D" id="1.10.3720.10">
    <property type="entry name" value="MetI-like"/>
    <property type="match status" value="2"/>
</dbReference>
<feature type="transmembrane region" description="Helical" evidence="7">
    <location>
        <begin position="382"/>
        <end position="408"/>
    </location>
</feature>
<feature type="transmembrane region" description="Helical" evidence="7">
    <location>
        <begin position="515"/>
        <end position="535"/>
    </location>
</feature>
<evidence type="ECO:0000259" key="9">
    <source>
        <dbReference type="PROSITE" id="PS50928"/>
    </source>
</evidence>
<feature type="transmembrane region" description="Helical" evidence="7">
    <location>
        <begin position="328"/>
        <end position="349"/>
    </location>
</feature>
<evidence type="ECO:0000256" key="2">
    <source>
        <dbReference type="ARBA" id="ARBA00022448"/>
    </source>
</evidence>
<comment type="caution">
    <text evidence="10">The sequence shown here is derived from an EMBL/GenBank/DDBJ whole genome shotgun (WGS) entry which is preliminary data.</text>
</comment>
<dbReference type="PANTHER" id="PTHR30043">
    <property type="entry name" value="PHOSPHONATES TRANSPORT SYSTEM PERMEASE PROTEIN"/>
    <property type="match status" value="1"/>
</dbReference>
<feature type="transmembrane region" description="Helical" evidence="7">
    <location>
        <begin position="547"/>
        <end position="568"/>
    </location>
</feature>
<dbReference type="GO" id="GO:0005886">
    <property type="term" value="C:plasma membrane"/>
    <property type="evidence" value="ECO:0007669"/>
    <property type="project" value="UniProtKB-SubCell"/>
</dbReference>
<evidence type="ECO:0000313" key="10">
    <source>
        <dbReference type="EMBL" id="GAB94110.1"/>
    </source>
</evidence>
<feature type="transmembrane region" description="Helical" evidence="7">
    <location>
        <begin position="251"/>
        <end position="275"/>
    </location>
</feature>
<comment type="subcellular location">
    <subcellularLocation>
        <location evidence="1 7">Cell membrane</location>
        <topology evidence="1 7">Multi-pass membrane protein</topology>
    </subcellularLocation>
</comment>
<feature type="transmembrane region" description="Helical" evidence="7">
    <location>
        <begin position="218"/>
        <end position="239"/>
    </location>
</feature>
<gene>
    <name evidence="10" type="primary">phnE</name>
    <name evidence="10" type="ORF">KILIM_003_00320</name>
</gene>
<dbReference type="NCBIfam" id="TIGR01097">
    <property type="entry name" value="PhnE"/>
    <property type="match status" value="2"/>
</dbReference>
<feature type="transmembrane region" description="Helical" evidence="7">
    <location>
        <begin position="420"/>
        <end position="443"/>
    </location>
</feature>
<keyword evidence="11" id="KW-1185">Reference proteome</keyword>
<feature type="transmembrane region" description="Helical" evidence="7">
    <location>
        <begin position="449"/>
        <end position="468"/>
    </location>
</feature>
<dbReference type="AlphaFoldDB" id="K6W4M5"/>
<feature type="domain" description="ABC transmembrane type-1" evidence="9">
    <location>
        <begin position="85"/>
        <end position="268"/>
    </location>
</feature>
<accession>K6W4M5</accession>
<feature type="transmembrane region" description="Helical" evidence="7">
    <location>
        <begin position="81"/>
        <end position="111"/>
    </location>
</feature>
<dbReference type="STRING" id="1184609.KILIM_003_00320"/>
<evidence type="ECO:0000256" key="1">
    <source>
        <dbReference type="ARBA" id="ARBA00004651"/>
    </source>
</evidence>
<evidence type="ECO:0000256" key="4">
    <source>
        <dbReference type="ARBA" id="ARBA00022692"/>
    </source>
</evidence>
<dbReference type="SUPFAM" id="SSF161098">
    <property type="entry name" value="MetI-like"/>
    <property type="match status" value="2"/>
</dbReference>
<dbReference type="InterPro" id="IPR000515">
    <property type="entry name" value="MetI-like"/>
</dbReference>
<dbReference type="eggNOG" id="COG3639">
    <property type="taxonomic scope" value="Bacteria"/>
</dbReference>
<dbReference type="GO" id="GO:0015416">
    <property type="term" value="F:ABC-type phosphonate transporter activity"/>
    <property type="evidence" value="ECO:0007669"/>
    <property type="project" value="InterPro"/>
</dbReference>
<feature type="transmembrane region" description="Helical" evidence="7">
    <location>
        <begin position="28"/>
        <end position="47"/>
    </location>
</feature>
<evidence type="ECO:0000256" key="5">
    <source>
        <dbReference type="ARBA" id="ARBA00022989"/>
    </source>
</evidence>
<sequence>MPVSTPSAPQKSASTAELPAAPPPSARTIAAAVILLALLAAAIWSIIDLRINIASLADSASNAVDFAERVFPLDFPPLGELLGLVATTLAIVTLATALSVVLSLPVAIFAASNTTTGRMSRGTARVLIVVARAIPDLILAIIFFRIFGLGALPGILALGIHSVGMVAKLYADAIESLDNGPLEAIRAAGGSRLQQITVGIIPPLMPQLIATALHRFDINLRTSVVLGYVGVGGLGLEMADAMRTLNYPRGMALALFVLVLCIVVELLSGAIRSAIMAGATTRRSGGLAGALDRISSGWFTGGRRAQTTRPTGPGALVPPWTAERVRRFAFVAAIAIVLALAFLGSGLTWRDTFTGLAQVGPTVGLFFPPGGVDLLTMLLRELLITVEIALAATLLGAILALPIGILAARNVVSNRAVQTTFRVLIVLVRGIPELILAIIFVVVTGLGSVAGTLALAIGAIGLLSKLVADSLEETDTRVQDALRASGATGPQVFVAATLRQAAPAFVAHLMYLLDVNVRSATLLGIVGAGGIGFYLLNASRVMQFDVVTTIVLMILAVVLIIEGLAIFVRKALS</sequence>
<dbReference type="PANTHER" id="PTHR30043:SF1">
    <property type="entry name" value="ABC TRANSPORT SYSTEM PERMEASE PROTEIN P69"/>
    <property type="match status" value="1"/>
</dbReference>
<dbReference type="RefSeq" id="WP_006590643.1">
    <property type="nucleotide sequence ID" value="NZ_BAHD01000003.1"/>
</dbReference>
<keyword evidence="4 7" id="KW-0812">Transmembrane</keyword>